<gene>
    <name evidence="3" type="ORF">H9894_08730</name>
</gene>
<organism evidence="3 4">
    <name type="scientific">Candidatus Desulfovibrio intestinipullorum</name>
    <dbReference type="NCBI Taxonomy" id="2838536"/>
    <lineage>
        <taxon>Bacteria</taxon>
        <taxon>Pseudomonadati</taxon>
        <taxon>Thermodesulfobacteriota</taxon>
        <taxon>Desulfovibrionia</taxon>
        <taxon>Desulfovibrionales</taxon>
        <taxon>Desulfovibrionaceae</taxon>
        <taxon>Desulfovibrio</taxon>
    </lineage>
</organism>
<reference evidence="3" key="1">
    <citation type="journal article" date="2021" name="PeerJ">
        <title>Extensive microbial diversity within the chicken gut microbiome revealed by metagenomics and culture.</title>
        <authorList>
            <person name="Gilroy R."/>
            <person name="Ravi A."/>
            <person name="Getino M."/>
            <person name="Pursley I."/>
            <person name="Horton D.L."/>
            <person name="Alikhan N.F."/>
            <person name="Baker D."/>
            <person name="Gharbi K."/>
            <person name="Hall N."/>
            <person name="Watson M."/>
            <person name="Adriaenssens E.M."/>
            <person name="Foster-Nyarko E."/>
            <person name="Jarju S."/>
            <person name="Secka A."/>
            <person name="Antonio M."/>
            <person name="Oren A."/>
            <person name="Chaudhuri R.R."/>
            <person name="La Ragione R."/>
            <person name="Hildebrand F."/>
            <person name="Pallen M.J."/>
        </authorList>
    </citation>
    <scope>NUCLEOTIDE SEQUENCE</scope>
    <source>
        <strain evidence="3">ChiHecec2B26-446</strain>
    </source>
</reference>
<evidence type="ECO:0000256" key="2">
    <source>
        <dbReference type="SAM" id="Phobius"/>
    </source>
</evidence>
<feature type="transmembrane region" description="Helical" evidence="2">
    <location>
        <begin position="190"/>
        <end position="210"/>
    </location>
</feature>
<evidence type="ECO:0000256" key="1">
    <source>
        <dbReference type="SAM" id="MobiDB-lite"/>
    </source>
</evidence>
<protein>
    <submittedName>
        <fullName evidence="3">Uncharacterized protein</fullName>
    </submittedName>
</protein>
<accession>A0A9D1PY83</accession>
<keyword evidence="2" id="KW-0472">Membrane</keyword>
<dbReference type="Proteomes" id="UP000886752">
    <property type="component" value="Unassembled WGS sequence"/>
</dbReference>
<dbReference type="AlphaFoldDB" id="A0A9D1PY83"/>
<sequence length="287" mass="31593">MMEEQQTARTQKAQKAQEAGTGQEEGKAQKLKKSAVQFKGAWYDERNREIVVYYLIAVCFLELIVGAIAFFYGITNAEPLVAGGPKMARFPWVGWLVAAVLSPVGLLLLLHLSGQFFSRSLNGTSDQPSGSGGTPEEVPVRLQRFYAIVRHAPTIVILLALIALGCAVLFVDSAMEMAMAVGAALKPYILWIIVGVVAFLVVCYLGRLWFLARHRRIEQEYAYRMKVLETTGIVIMNKGCVPMRYEDGQLQLLAQPDADGLKALPDKSDNDSPAEEDNVEDAKLVGK</sequence>
<feature type="compositionally biased region" description="Low complexity" evidence="1">
    <location>
        <begin position="1"/>
        <end position="19"/>
    </location>
</feature>
<dbReference type="EMBL" id="DXHV01000077">
    <property type="protein sequence ID" value="HIW01256.1"/>
    <property type="molecule type" value="Genomic_DNA"/>
</dbReference>
<feature type="transmembrane region" description="Helical" evidence="2">
    <location>
        <begin position="151"/>
        <end position="170"/>
    </location>
</feature>
<feature type="transmembrane region" description="Helical" evidence="2">
    <location>
        <begin position="51"/>
        <end position="72"/>
    </location>
</feature>
<reference evidence="3" key="2">
    <citation type="submission" date="2021-04" db="EMBL/GenBank/DDBJ databases">
        <authorList>
            <person name="Gilroy R."/>
        </authorList>
    </citation>
    <scope>NUCLEOTIDE SEQUENCE</scope>
    <source>
        <strain evidence="3">ChiHecec2B26-446</strain>
    </source>
</reference>
<keyword evidence="2" id="KW-0812">Transmembrane</keyword>
<feature type="region of interest" description="Disordered" evidence="1">
    <location>
        <begin position="1"/>
        <end position="26"/>
    </location>
</feature>
<name>A0A9D1PY83_9BACT</name>
<evidence type="ECO:0000313" key="4">
    <source>
        <dbReference type="Proteomes" id="UP000886752"/>
    </source>
</evidence>
<proteinExistence type="predicted"/>
<comment type="caution">
    <text evidence="3">The sequence shown here is derived from an EMBL/GenBank/DDBJ whole genome shotgun (WGS) entry which is preliminary data.</text>
</comment>
<feature type="transmembrane region" description="Helical" evidence="2">
    <location>
        <begin position="92"/>
        <end position="112"/>
    </location>
</feature>
<feature type="region of interest" description="Disordered" evidence="1">
    <location>
        <begin position="260"/>
        <end position="287"/>
    </location>
</feature>
<keyword evidence="2" id="KW-1133">Transmembrane helix</keyword>
<evidence type="ECO:0000313" key="3">
    <source>
        <dbReference type="EMBL" id="HIW01256.1"/>
    </source>
</evidence>